<name>A0A7R9B815_TIMSH</name>
<dbReference type="SUPFAM" id="SSF53850">
    <property type="entry name" value="Periplasmic binding protein-like II"/>
    <property type="match status" value="1"/>
</dbReference>
<dbReference type="Gene3D" id="3.40.190.10">
    <property type="entry name" value="Periplasmic binding protein-like II"/>
    <property type="match status" value="1"/>
</dbReference>
<protein>
    <recommendedName>
        <fullName evidence="1">Ionotropic receptor 75a N-terminal domain-containing protein</fullName>
    </recommendedName>
</protein>
<feature type="domain" description="Ionotropic receptor 75a N-terminal" evidence="1">
    <location>
        <begin position="15"/>
        <end position="109"/>
    </location>
</feature>
<dbReference type="AlphaFoldDB" id="A0A7R9B815"/>
<evidence type="ECO:0000259" key="1">
    <source>
        <dbReference type="Pfam" id="PF24576"/>
    </source>
</evidence>
<sequence>MQTDYYWRYMTRHRMKDNSPELYKLLSTYTCGVAVVVDLRCAESHHIIKQASEQKLLSSLHHWLLLGDVNSTIDENINIPLNSHVVLATELKDDSSADIVLQEVYKLSTSWLLTYTPARVWLPGQPFPPSPSRDDFQGLVLRAAIVVMEDSWESHDDLRYKHLNTWSKLTYGPMKNVAKMLNFSMTETETESWGFLNPDGSFSGMVGLLQRNECDIGAVQCAITPGRRVAVEFAAEMVPFSFLANLNDEQCSVLTCVEDPYQSLMSR</sequence>
<accession>A0A7R9B815</accession>
<dbReference type="InterPro" id="IPR057074">
    <property type="entry name" value="IR75A_N"/>
</dbReference>
<dbReference type="Pfam" id="PF24576">
    <property type="entry name" value="IR75A_N"/>
    <property type="match status" value="1"/>
</dbReference>
<reference evidence="2" key="1">
    <citation type="submission" date="2020-11" db="EMBL/GenBank/DDBJ databases">
        <authorList>
            <person name="Tran Van P."/>
        </authorList>
    </citation>
    <scope>NUCLEOTIDE SEQUENCE</scope>
</reference>
<organism evidence="2">
    <name type="scientific">Timema shepardi</name>
    <name type="common">Walking stick</name>
    <dbReference type="NCBI Taxonomy" id="629360"/>
    <lineage>
        <taxon>Eukaryota</taxon>
        <taxon>Metazoa</taxon>
        <taxon>Ecdysozoa</taxon>
        <taxon>Arthropoda</taxon>
        <taxon>Hexapoda</taxon>
        <taxon>Insecta</taxon>
        <taxon>Pterygota</taxon>
        <taxon>Neoptera</taxon>
        <taxon>Polyneoptera</taxon>
        <taxon>Phasmatodea</taxon>
        <taxon>Timematodea</taxon>
        <taxon>Timematoidea</taxon>
        <taxon>Timematidae</taxon>
        <taxon>Timema</taxon>
    </lineage>
</organism>
<gene>
    <name evidence="2" type="ORF">TSIB3V08_LOCUS11213</name>
</gene>
<dbReference type="EMBL" id="OC008630">
    <property type="protein sequence ID" value="CAD7267199.1"/>
    <property type="molecule type" value="Genomic_DNA"/>
</dbReference>
<evidence type="ECO:0000313" key="2">
    <source>
        <dbReference type="EMBL" id="CAD7267199.1"/>
    </source>
</evidence>
<proteinExistence type="predicted"/>